<keyword evidence="1" id="KW-0812">Transmembrane</keyword>
<keyword evidence="3" id="KW-1185">Reference proteome</keyword>
<reference evidence="2 3" key="1">
    <citation type="submission" date="2021-06" db="EMBL/GenBank/DDBJ databases">
        <title>Caerostris darwini draft genome.</title>
        <authorList>
            <person name="Kono N."/>
            <person name="Arakawa K."/>
        </authorList>
    </citation>
    <scope>NUCLEOTIDE SEQUENCE [LARGE SCALE GENOMIC DNA]</scope>
</reference>
<name>A0AAV4Q9J1_9ARAC</name>
<organism evidence="2 3">
    <name type="scientific">Caerostris darwini</name>
    <dbReference type="NCBI Taxonomy" id="1538125"/>
    <lineage>
        <taxon>Eukaryota</taxon>
        <taxon>Metazoa</taxon>
        <taxon>Ecdysozoa</taxon>
        <taxon>Arthropoda</taxon>
        <taxon>Chelicerata</taxon>
        <taxon>Arachnida</taxon>
        <taxon>Araneae</taxon>
        <taxon>Araneomorphae</taxon>
        <taxon>Entelegynae</taxon>
        <taxon>Araneoidea</taxon>
        <taxon>Araneidae</taxon>
        <taxon>Caerostris</taxon>
    </lineage>
</organism>
<accession>A0AAV4Q9J1</accession>
<feature type="transmembrane region" description="Helical" evidence="1">
    <location>
        <begin position="54"/>
        <end position="73"/>
    </location>
</feature>
<keyword evidence="1" id="KW-1133">Transmembrane helix</keyword>
<sequence>MTANCERRTGKPPLLYSPPSKFKWPNKSKIPLSLNCLLYAVHLLAADILLADSYLMSSSSITGWGGVLGICIFRRGLLCSKKLHTLDQLYVIGFMLFKNGIKGLAKDTRFL</sequence>
<dbReference type="AlphaFoldDB" id="A0AAV4Q9J1"/>
<feature type="transmembrane region" description="Helical" evidence="1">
    <location>
        <begin position="30"/>
        <end position="48"/>
    </location>
</feature>
<proteinExistence type="predicted"/>
<keyword evidence="1" id="KW-0472">Membrane</keyword>
<gene>
    <name evidence="2" type="ORF">CDAR_75971</name>
</gene>
<dbReference type="Proteomes" id="UP001054837">
    <property type="component" value="Unassembled WGS sequence"/>
</dbReference>
<evidence type="ECO:0000313" key="2">
    <source>
        <dbReference type="EMBL" id="GIY05007.1"/>
    </source>
</evidence>
<dbReference type="EMBL" id="BPLQ01004023">
    <property type="protein sequence ID" value="GIY05007.1"/>
    <property type="molecule type" value="Genomic_DNA"/>
</dbReference>
<comment type="caution">
    <text evidence="2">The sequence shown here is derived from an EMBL/GenBank/DDBJ whole genome shotgun (WGS) entry which is preliminary data.</text>
</comment>
<evidence type="ECO:0000256" key="1">
    <source>
        <dbReference type="SAM" id="Phobius"/>
    </source>
</evidence>
<evidence type="ECO:0000313" key="3">
    <source>
        <dbReference type="Proteomes" id="UP001054837"/>
    </source>
</evidence>
<protein>
    <submittedName>
        <fullName evidence="2">Uncharacterized protein</fullName>
    </submittedName>
</protein>